<organism evidence="1 2">
    <name type="scientific">Tranquillimonas alkanivorans</name>
    <dbReference type="NCBI Taxonomy" id="441119"/>
    <lineage>
        <taxon>Bacteria</taxon>
        <taxon>Pseudomonadati</taxon>
        <taxon>Pseudomonadota</taxon>
        <taxon>Alphaproteobacteria</taxon>
        <taxon>Rhodobacterales</taxon>
        <taxon>Roseobacteraceae</taxon>
        <taxon>Tranquillimonas</taxon>
    </lineage>
</organism>
<name>A0A1I5WL64_9RHOB</name>
<reference evidence="1 2" key="1">
    <citation type="submission" date="2016-10" db="EMBL/GenBank/DDBJ databases">
        <authorList>
            <person name="de Groot N.N."/>
        </authorList>
    </citation>
    <scope>NUCLEOTIDE SEQUENCE [LARGE SCALE GENOMIC DNA]</scope>
    <source>
        <strain evidence="1 2">DSM 19547</strain>
    </source>
</reference>
<dbReference type="AlphaFoldDB" id="A0A1I5WL64"/>
<dbReference type="STRING" id="441119.SAMN04488047_1497"/>
<accession>A0A1I5WL64</accession>
<dbReference type="EMBL" id="FOXA01000049">
    <property type="protein sequence ID" value="SFQ20318.1"/>
    <property type="molecule type" value="Genomic_DNA"/>
</dbReference>
<keyword evidence="2" id="KW-1185">Reference proteome</keyword>
<gene>
    <name evidence="1" type="ORF">SAMN04488047_1497</name>
</gene>
<evidence type="ECO:0000313" key="1">
    <source>
        <dbReference type="EMBL" id="SFQ20318.1"/>
    </source>
</evidence>
<evidence type="ECO:0000313" key="2">
    <source>
        <dbReference type="Proteomes" id="UP000199356"/>
    </source>
</evidence>
<proteinExistence type="predicted"/>
<sequence length="82" mass="8444">MAALEPGQEGRLVILRSGERTELPVRAGLAPGAAPPPVTEEGTYVPGLGATVRNLAEGEETELGVPEGRRGVLVLSVDDARA</sequence>
<protein>
    <submittedName>
        <fullName evidence="1">Uncharacterized protein</fullName>
    </submittedName>
</protein>
<dbReference type="Proteomes" id="UP000199356">
    <property type="component" value="Unassembled WGS sequence"/>
</dbReference>
<dbReference type="RefSeq" id="WP_143096279.1">
    <property type="nucleotide sequence ID" value="NZ_FOXA01000049.1"/>
</dbReference>